<dbReference type="AlphaFoldDB" id="A0A8J3F173"/>
<comment type="similarity">
    <text evidence="1 6">Belongs to the methyltransferase superfamily. RsmH family.</text>
</comment>
<feature type="binding site" evidence="6">
    <location>
        <position position="86"/>
    </location>
    <ligand>
        <name>S-adenosyl-L-methionine</name>
        <dbReference type="ChEBI" id="CHEBI:59789"/>
    </ligand>
</feature>
<dbReference type="Gene3D" id="3.40.50.150">
    <property type="entry name" value="Vaccinia Virus protein VP39"/>
    <property type="match status" value="1"/>
</dbReference>
<dbReference type="PANTHER" id="PTHR11265">
    <property type="entry name" value="S-ADENOSYL-METHYLTRANSFERASE MRAW"/>
    <property type="match status" value="1"/>
</dbReference>
<comment type="function">
    <text evidence="6">Specifically methylates the N4 position of cytidine in position 1402 (C1402) of 16S rRNA.</text>
</comment>
<dbReference type="InterPro" id="IPR002903">
    <property type="entry name" value="RsmH"/>
</dbReference>
<gene>
    <name evidence="6 7" type="primary">rsmH</name>
    <name evidence="7" type="ORF">GCM10007377_04050</name>
</gene>
<dbReference type="SUPFAM" id="SSF53335">
    <property type="entry name" value="S-adenosyl-L-methionine-dependent methyltransferases"/>
    <property type="match status" value="1"/>
</dbReference>
<accession>A0A8J3F173</accession>
<dbReference type="Gene3D" id="1.10.150.170">
    <property type="entry name" value="Putative methyltransferase TM0872, insert domain"/>
    <property type="match status" value="1"/>
</dbReference>
<dbReference type="NCBIfam" id="TIGR00006">
    <property type="entry name" value="16S rRNA (cytosine(1402)-N(4))-methyltransferase RsmH"/>
    <property type="match status" value="1"/>
</dbReference>
<dbReference type="RefSeq" id="WP_188354566.1">
    <property type="nucleotide sequence ID" value="NZ_BMDH01000001.1"/>
</dbReference>
<dbReference type="GO" id="GO:0070475">
    <property type="term" value="P:rRNA base methylation"/>
    <property type="evidence" value="ECO:0007669"/>
    <property type="project" value="UniProtKB-UniRule"/>
</dbReference>
<sequence>MSDIDVTTAHEQTLQFEQLQRTTSSIHQPVLLRECVALVTDHIQQDIWNADSVRHHPVIVDCTLGLAGHATAFLHAAPQAILLGIDRDEQALALATERMRQEGLQNRFIPVHAPFDQLSNALTEHHIDYVDAVFMDLGLSSLQIDTAERGFSYSHDAPLDMRMDTSTSMRASDILRTYDVAQLKSIFQRYGQEKFAGPIAKAIVKEREVTPFETSAQLVQLVDRVVPKAHRPAGNPAKRVFQALRIEVNGELDKLAQTLPQAMLHLAMHGRLVVESYHSLEDTIVKRAMAQGLTVDVPPDMPVIPKDAEPFLADITHGALQAGREEIERNSRSGSVRLRAVELTRPIPDKWRKTFMQQSQAEYYSVQHHRGSRHKRR</sequence>
<keyword evidence="4 6" id="KW-0808">Transferase</keyword>
<evidence type="ECO:0000256" key="6">
    <source>
        <dbReference type="HAMAP-Rule" id="MF_01007"/>
    </source>
</evidence>
<feature type="binding site" evidence="6">
    <location>
        <position position="136"/>
    </location>
    <ligand>
        <name>S-adenosyl-L-methionine</name>
        <dbReference type="ChEBI" id="CHEBI:59789"/>
    </ligand>
</feature>
<keyword evidence="5 6" id="KW-0949">S-adenosyl-L-methionine</keyword>
<keyword evidence="3 6" id="KW-0489">Methyltransferase</keyword>
<protein>
    <recommendedName>
        <fullName evidence="6">Ribosomal RNA small subunit methyltransferase H</fullName>
        <ecNumber evidence="6">2.1.1.199</ecNumber>
    </recommendedName>
    <alternativeName>
        <fullName evidence="6">16S rRNA m(4)C1402 methyltransferase</fullName>
    </alternativeName>
    <alternativeName>
        <fullName evidence="6">rRNA (cytosine-N(4)-)-methyltransferase RsmH</fullName>
    </alternativeName>
</protein>
<feature type="binding site" evidence="6">
    <location>
        <position position="143"/>
    </location>
    <ligand>
        <name>S-adenosyl-L-methionine</name>
        <dbReference type="ChEBI" id="CHEBI:59789"/>
    </ligand>
</feature>
<comment type="subcellular location">
    <subcellularLocation>
        <location evidence="6">Cytoplasm</location>
    </subcellularLocation>
</comment>
<dbReference type="EMBL" id="BMDH01000001">
    <property type="protein sequence ID" value="GGI13056.1"/>
    <property type="molecule type" value="Genomic_DNA"/>
</dbReference>
<dbReference type="PANTHER" id="PTHR11265:SF0">
    <property type="entry name" value="12S RRNA N4-METHYLCYTIDINE METHYLTRANSFERASE"/>
    <property type="match status" value="1"/>
</dbReference>
<dbReference type="EC" id="2.1.1.199" evidence="6"/>
<feature type="binding site" evidence="6">
    <location>
        <begin position="67"/>
        <end position="69"/>
    </location>
    <ligand>
        <name>S-adenosyl-L-methionine</name>
        <dbReference type="ChEBI" id="CHEBI:59789"/>
    </ligand>
</feature>
<name>A0A8J3F173_9BIFI</name>
<organism evidence="7 8">
    <name type="scientific">Galliscardovia ingluviei</name>
    <dbReference type="NCBI Taxonomy" id="1769422"/>
    <lineage>
        <taxon>Bacteria</taxon>
        <taxon>Bacillati</taxon>
        <taxon>Actinomycetota</taxon>
        <taxon>Actinomycetes</taxon>
        <taxon>Bifidobacteriales</taxon>
        <taxon>Bifidobacteriaceae</taxon>
        <taxon>Galliscardovia</taxon>
    </lineage>
</organism>
<keyword evidence="8" id="KW-1185">Reference proteome</keyword>
<proteinExistence type="inferred from homology"/>
<comment type="caution">
    <text evidence="7">The sequence shown here is derived from an EMBL/GenBank/DDBJ whole genome shotgun (WGS) entry which is preliminary data.</text>
</comment>
<evidence type="ECO:0000313" key="8">
    <source>
        <dbReference type="Proteomes" id="UP000619536"/>
    </source>
</evidence>
<evidence type="ECO:0000313" key="7">
    <source>
        <dbReference type="EMBL" id="GGI13056.1"/>
    </source>
</evidence>
<dbReference type="InterPro" id="IPR029063">
    <property type="entry name" value="SAM-dependent_MTases_sf"/>
</dbReference>
<keyword evidence="2 6" id="KW-0698">rRNA processing</keyword>
<dbReference type="Pfam" id="PF01795">
    <property type="entry name" value="Methyltransf_5"/>
    <property type="match status" value="1"/>
</dbReference>
<reference evidence="7" key="1">
    <citation type="journal article" date="2014" name="Int. J. Syst. Evol. Microbiol.">
        <title>Complete genome sequence of Corynebacterium casei LMG S-19264T (=DSM 44701T), isolated from a smear-ripened cheese.</title>
        <authorList>
            <consortium name="US DOE Joint Genome Institute (JGI-PGF)"/>
            <person name="Walter F."/>
            <person name="Albersmeier A."/>
            <person name="Kalinowski J."/>
            <person name="Ruckert C."/>
        </authorList>
    </citation>
    <scope>NUCLEOTIDE SEQUENCE</scope>
    <source>
        <strain evidence="7">CCM 8606</strain>
    </source>
</reference>
<evidence type="ECO:0000256" key="1">
    <source>
        <dbReference type="ARBA" id="ARBA00010396"/>
    </source>
</evidence>
<dbReference type="GO" id="GO:0005737">
    <property type="term" value="C:cytoplasm"/>
    <property type="evidence" value="ECO:0007669"/>
    <property type="project" value="UniProtKB-SubCell"/>
</dbReference>
<evidence type="ECO:0000256" key="3">
    <source>
        <dbReference type="ARBA" id="ARBA00022603"/>
    </source>
</evidence>
<dbReference type="GO" id="GO:0071424">
    <property type="term" value="F:rRNA (cytosine-N4-)-methyltransferase activity"/>
    <property type="evidence" value="ECO:0007669"/>
    <property type="project" value="UniProtKB-UniRule"/>
</dbReference>
<keyword evidence="6" id="KW-0963">Cytoplasm</keyword>
<evidence type="ECO:0000256" key="4">
    <source>
        <dbReference type="ARBA" id="ARBA00022679"/>
    </source>
</evidence>
<dbReference type="InterPro" id="IPR023397">
    <property type="entry name" value="SAM-dep_MeTrfase_MraW_recog"/>
</dbReference>
<feature type="binding site" evidence="6">
    <location>
        <position position="115"/>
    </location>
    <ligand>
        <name>S-adenosyl-L-methionine</name>
        <dbReference type="ChEBI" id="CHEBI:59789"/>
    </ligand>
</feature>
<evidence type="ECO:0000256" key="2">
    <source>
        <dbReference type="ARBA" id="ARBA00022552"/>
    </source>
</evidence>
<dbReference type="HAMAP" id="MF_01007">
    <property type="entry name" value="16SrRNA_methyltr_H"/>
    <property type="match status" value="1"/>
</dbReference>
<dbReference type="SUPFAM" id="SSF81799">
    <property type="entry name" value="Putative methyltransferase TM0872, insert domain"/>
    <property type="match status" value="1"/>
</dbReference>
<reference evidence="7" key="2">
    <citation type="submission" date="2020-09" db="EMBL/GenBank/DDBJ databases">
        <authorList>
            <person name="Sun Q."/>
            <person name="Sedlacek I."/>
        </authorList>
    </citation>
    <scope>NUCLEOTIDE SEQUENCE</scope>
    <source>
        <strain evidence="7">CCM 8606</strain>
    </source>
</reference>
<evidence type="ECO:0000256" key="5">
    <source>
        <dbReference type="ARBA" id="ARBA00022691"/>
    </source>
</evidence>
<comment type="catalytic activity">
    <reaction evidence="6">
        <text>cytidine(1402) in 16S rRNA + S-adenosyl-L-methionine = N(4)-methylcytidine(1402) in 16S rRNA + S-adenosyl-L-homocysteine + H(+)</text>
        <dbReference type="Rhea" id="RHEA:42928"/>
        <dbReference type="Rhea" id="RHEA-COMP:10286"/>
        <dbReference type="Rhea" id="RHEA-COMP:10287"/>
        <dbReference type="ChEBI" id="CHEBI:15378"/>
        <dbReference type="ChEBI" id="CHEBI:57856"/>
        <dbReference type="ChEBI" id="CHEBI:59789"/>
        <dbReference type="ChEBI" id="CHEBI:74506"/>
        <dbReference type="ChEBI" id="CHEBI:82748"/>
        <dbReference type="EC" id="2.1.1.199"/>
    </reaction>
</comment>
<dbReference type="Proteomes" id="UP000619536">
    <property type="component" value="Unassembled WGS sequence"/>
</dbReference>